<sequence length="239" mass="27257">MFLPANSTHLTQPLDVVFFRALKMAWRKILSAWKTGPGRRESSVPKTVFPHLLKSLMIAVRENEKKNVLSGFFKCGIVPLNKDKVLSQLPHDSEDVDNSNEVVQDSVLEILKSLRYDSLPKPRQQRKKMKIMPGQSVTGADFSEESEDDSDPVIAADSSSDNEEFTNEDTIVADVNMQETKKKSKHFISVEKEVLKEIILKYSTIIENKKTDAVSSRQKYECWMNITEEFNSSIHIVEH</sequence>
<comment type="caution">
    <text evidence="8">The sequence shown here is derived from an EMBL/GenBank/DDBJ whole genome shotgun (WGS) entry which is preliminary data.</text>
</comment>
<name>A0ABQ8RYN1_PERAM</name>
<feature type="non-terminal residue" evidence="8">
    <location>
        <position position="239"/>
    </location>
</feature>
<evidence type="ECO:0000259" key="7">
    <source>
        <dbReference type="Pfam" id="PF13873"/>
    </source>
</evidence>
<keyword evidence="4" id="KW-0804">Transcription</keyword>
<organism evidence="8 9">
    <name type="scientific">Periplaneta americana</name>
    <name type="common">American cockroach</name>
    <name type="synonym">Blatta americana</name>
    <dbReference type="NCBI Taxonomy" id="6978"/>
    <lineage>
        <taxon>Eukaryota</taxon>
        <taxon>Metazoa</taxon>
        <taxon>Ecdysozoa</taxon>
        <taxon>Arthropoda</taxon>
        <taxon>Hexapoda</taxon>
        <taxon>Insecta</taxon>
        <taxon>Pterygota</taxon>
        <taxon>Neoptera</taxon>
        <taxon>Polyneoptera</taxon>
        <taxon>Dictyoptera</taxon>
        <taxon>Blattodea</taxon>
        <taxon>Blattoidea</taxon>
        <taxon>Blattidae</taxon>
        <taxon>Blattinae</taxon>
        <taxon>Periplaneta</taxon>
    </lineage>
</organism>
<evidence type="ECO:0000256" key="3">
    <source>
        <dbReference type="ARBA" id="ARBA00023015"/>
    </source>
</evidence>
<comment type="subunit">
    <text evidence="1">Self-associates forming complexes of several hundred monomers.</text>
</comment>
<dbReference type="EMBL" id="JAJSOF020000039">
    <property type="protein sequence ID" value="KAJ4426754.1"/>
    <property type="molecule type" value="Genomic_DNA"/>
</dbReference>
<proteinExistence type="predicted"/>
<evidence type="ECO:0000256" key="2">
    <source>
        <dbReference type="ARBA" id="ARBA00016807"/>
    </source>
</evidence>
<feature type="region of interest" description="Disordered" evidence="6">
    <location>
        <begin position="122"/>
        <end position="164"/>
    </location>
</feature>
<evidence type="ECO:0000256" key="4">
    <source>
        <dbReference type="ARBA" id="ARBA00023163"/>
    </source>
</evidence>
<dbReference type="Pfam" id="PF13873">
    <property type="entry name" value="Myb_DNA-bind_5"/>
    <property type="match status" value="1"/>
</dbReference>
<evidence type="ECO:0000313" key="8">
    <source>
        <dbReference type="EMBL" id="KAJ4426754.1"/>
    </source>
</evidence>
<keyword evidence="9" id="KW-1185">Reference proteome</keyword>
<accession>A0ABQ8RYN1</accession>
<feature type="compositionally biased region" description="Acidic residues" evidence="6">
    <location>
        <begin position="142"/>
        <end position="151"/>
    </location>
</feature>
<evidence type="ECO:0000313" key="9">
    <source>
        <dbReference type="Proteomes" id="UP001148838"/>
    </source>
</evidence>
<protein>
    <recommendedName>
        <fullName evidence="2">Regulatory protein zeste</fullName>
    </recommendedName>
</protein>
<reference evidence="8 9" key="1">
    <citation type="journal article" date="2022" name="Allergy">
        <title>Genome assembly and annotation of Periplaneta americana reveal a comprehensive cockroach allergen profile.</title>
        <authorList>
            <person name="Wang L."/>
            <person name="Xiong Q."/>
            <person name="Saelim N."/>
            <person name="Wang L."/>
            <person name="Nong W."/>
            <person name="Wan A.T."/>
            <person name="Shi M."/>
            <person name="Liu X."/>
            <person name="Cao Q."/>
            <person name="Hui J.H.L."/>
            <person name="Sookrung N."/>
            <person name="Leung T.F."/>
            <person name="Tungtrongchitr A."/>
            <person name="Tsui S.K.W."/>
        </authorList>
    </citation>
    <scope>NUCLEOTIDE SEQUENCE [LARGE SCALE GENOMIC DNA]</scope>
    <source>
        <strain evidence="8">PWHHKU_190912</strain>
    </source>
</reference>
<comment type="function">
    <text evidence="5">Involved in transvection phenomena (= synapsis-dependent gene expression), where the synaptic pairing of chromosomes carrying genes with which zeste interacts influences the expression of these genes. Zeste binds to DNA and stimulates transcription from a nearby promoter.</text>
</comment>
<evidence type="ECO:0000256" key="5">
    <source>
        <dbReference type="ARBA" id="ARBA00025466"/>
    </source>
</evidence>
<dbReference type="Proteomes" id="UP001148838">
    <property type="component" value="Unassembled WGS sequence"/>
</dbReference>
<feature type="domain" description="Myb/SANT-like DNA-binding" evidence="7">
    <location>
        <begin position="184"/>
        <end position="232"/>
    </location>
</feature>
<dbReference type="InterPro" id="IPR028002">
    <property type="entry name" value="Myb_DNA-bind_5"/>
</dbReference>
<evidence type="ECO:0000256" key="1">
    <source>
        <dbReference type="ARBA" id="ARBA00011764"/>
    </source>
</evidence>
<gene>
    <name evidence="8" type="ORF">ANN_26553</name>
</gene>
<keyword evidence="3" id="KW-0805">Transcription regulation</keyword>
<evidence type="ECO:0000256" key="6">
    <source>
        <dbReference type="SAM" id="MobiDB-lite"/>
    </source>
</evidence>